<organism evidence="2 3">
    <name type="scientific">Marinobacter guineae</name>
    <dbReference type="NCBI Taxonomy" id="432303"/>
    <lineage>
        <taxon>Bacteria</taxon>
        <taxon>Pseudomonadati</taxon>
        <taxon>Pseudomonadota</taxon>
        <taxon>Gammaproteobacteria</taxon>
        <taxon>Pseudomonadales</taxon>
        <taxon>Marinobacteraceae</taxon>
        <taxon>Marinobacter</taxon>
    </lineage>
</organism>
<evidence type="ECO:0000313" key="3">
    <source>
        <dbReference type="Proteomes" id="UP000229044"/>
    </source>
</evidence>
<evidence type="ECO:0008006" key="4">
    <source>
        <dbReference type="Google" id="ProtNLM"/>
    </source>
</evidence>
<protein>
    <recommendedName>
        <fullName evidence="4">Conjugal transfer protein TraN</fullName>
    </recommendedName>
</protein>
<dbReference type="RefSeq" id="WP_091643647.1">
    <property type="nucleotide sequence ID" value="NZ_KZ319345.1"/>
</dbReference>
<dbReference type="AlphaFoldDB" id="A0A2G1VA78"/>
<keyword evidence="1" id="KW-0732">Signal</keyword>
<feature type="signal peptide" evidence="1">
    <location>
        <begin position="1"/>
        <end position="25"/>
    </location>
</feature>
<evidence type="ECO:0000256" key="1">
    <source>
        <dbReference type="SAM" id="SignalP"/>
    </source>
</evidence>
<sequence length="490" mass="51231">MQFRHSQPALIGLLSLFLPLGSVYAANWSCGQDLNMNGDLGQPGETASCFESPSGGALCPISAVDCSSSQQMVCTNPVALNFDVKVARQFGSFTVGFDLKTGAVTSGPTGLVAQIPTLDFDSICTNNNPISATGSTTWDAPSLSGTNFLGTTLVNLVTAPSCANGLVGTIQITDNYTGGLPSQAGGQVSFSTTSETCALETQHACPLGNSYSCMENAAGQQQCSPNACVDLATQVPVVDDIDTGMYQDDGTTAADGTCLGQMMIFAGRAMRCDKAGVSTAFQNCCKNTGKVLADDTGDSGSPTQMITSVYDSITQGKSEYEAALAAGAPTMVAANAAATVAGDVMANYGVVVDPTAMVGAVIDYFTQSCDQTSTETGVLNGSGFCYEIGEYCREEWEFVGCVQKAKSYCCFNSKMGRIIHQQGRAQLNSVAGFGTPEAPNCRGLTPEEFQSIDFSKIDFSEYYGDLVPDTMTQIEGKISNGVTDFYNSNQ</sequence>
<keyword evidence="3" id="KW-1185">Reference proteome</keyword>
<accession>A0A2G1VA78</accession>
<dbReference type="Pfam" id="PF06986">
    <property type="entry name" value="F_T4SS_TraN"/>
    <property type="match status" value="1"/>
</dbReference>
<dbReference type="EMBL" id="NTFI01000013">
    <property type="protein sequence ID" value="PHQ23602.1"/>
    <property type="molecule type" value="Genomic_DNA"/>
</dbReference>
<proteinExistence type="predicted"/>
<comment type="caution">
    <text evidence="2">The sequence shown here is derived from an EMBL/GenBank/DDBJ whole genome shotgun (WGS) entry which is preliminary data.</text>
</comment>
<dbReference type="Proteomes" id="UP000229044">
    <property type="component" value="Unassembled WGS sequence"/>
</dbReference>
<name>A0A2G1VA78_9GAMM</name>
<dbReference type="InterPro" id="IPR014121">
    <property type="entry name" value="TraN_Ftype"/>
</dbReference>
<dbReference type="OrthoDB" id="5297981at2"/>
<gene>
    <name evidence="2" type="ORF">CLH62_20180</name>
</gene>
<reference evidence="2 3" key="1">
    <citation type="submission" date="2017-09" db="EMBL/GenBank/DDBJ databases">
        <title>The draft genome sequences of Marinobacter guineae M3B.</title>
        <authorList>
            <person name="Cao J."/>
        </authorList>
    </citation>
    <scope>NUCLEOTIDE SEQUENCE [LARGE SCALE GENOMIC DNA]</scope>
    <source>
        <strain evidence="2 3">M3B</strain>
    </source>
</reference>
<evidence type="ECO:0000313" key="2">
    <source>
        <dbReference type="EMBL" id="PHQ23602.1"/>
    </source>
</evidence>
<feature type="chain" id="PRO_5013585354" description="Conjugal transfer protein TraN" evidence="1">
    <location>
        <begin position="26"/>
        <end position="490"/>
    </location>
</feature>